<dbReference type="Proteomes" id="UP000292583">
    <property type="component" value="Unassembled WGS sequence"/>
</dbReference>
<comment type="caution">
    <text evidence="1">The sequence shown here is derived from an EMBL/GenBank/DDBJ whole genome shotgun (WGS) entry which is preliminary data.</text>
</comment>
<protein>
    <submittedName>
        <fullName evidence="1">DUF2972 domain-containing protein</fullName>
    </submittedName>
</protein>
<dbReference type="OrthoDB" id="5329998at2"/>
<dbReference type="AlphaFoldDB" id="A0A4Q9JU21"/>
<reference evidence="1 2" key="1">
    <citation type="submission" date="2018-07" db="EMBL/GenBank/DDBJ databases">
        <title>Campylobacter zealandensis sp. nov., isolated from birds and water in New Zealand.</title>
        <authorList>
            <person name="Wilkinson D.A."/>
            <person name="Biggs P.J."/>
            <person name="French N.P."/>
            <person name="Midwinter A.C."/>
        </authorList>
    </citation>
    <scope>NUCLEOTIDE SEQUENCE [LARGE SCALE GENOMIC DNA]</scope>
    <source>
        <strain evidence="1 2">B423b</strain>
    </source>
</reference>
<gene>
    <name evidence="1" type="ORF">DU473_05380</name>
</gene>
<dbReference type="Pfam" id="PF11186">
    <property type="entry name" value="DUF2972"/>
    <property type="match status" value="1"/>
</dbReference>
<organism evidence="1 2">
    <name type="scientific">Campylobacter novaezeelandiae</name>
    <dbReference type="NCBI Taxonomy" id="2267891"/>
    <lineage>
        <taxon>Bacteria</taxon>
        <taxon>Pseudomonadati</taxon>
        <taxon>Campylobacterota</taxon>
        <taxon>Epsilonproteobacteria</taxon>
        <taxon>Campylobacterales</taxon>
        <taxon>Campylobacteraceae</taxon>
        <taxon>Campylobacter</taxon>
    </lineage>
</organism>
<dbReference type="RefSeq" id="WP_131186660.1">
    <property type="nucleotide sequence ID" value="NZ_QPGR01000009.1"/>
</dbReference>
<accession>A0A4Q9JU21</accession>
<name>A0A4Q9JU21_9BACT</name>
<evidence type="ECO:0000313" key="1">
    <source>
        <dbReference type="EMBL" id="TBR80465.1"/>
    </source>
</evidence>
<dbReference type="SUPFAM" id="SSF52540">
    <property type="entry name" value="P-loop containing nucleoside triphosphate hydrolases"/>
    <property type="match status" value="1"/>
</dbReference>
<keyword evidence="2" id="KW-1185">Reference proteome</keyword>
<sequence>MVFVYILKTDFKLLKFYKKLNNKSKKSLAILYLFNRNYFICQFENIIFWLSSLEFKEKYQNHHYPPLLNPKKINYEKINAKLAWDLNIALPQVKLFIWGSHGCGATGLKMFLKKCEVMPIVSIQCNSGIKNYIFYYKQILYFKDKNPCFWLREYISSKLADKFYALLPKVNEAICLVRDPIDSLFSMFYCRNFGKNYLDKINIGDDIEQVLKFRVGYYKAKEFPDKKDLKDYIIDITGFLGFHDALLIKKLSNIKKTYFLDMSEIVGDKTFETMKKLALKFHFKTPNSKDREFYTQTMSSFRILLPININLKKFFNEDIFITLRTSSLNSLEKDISCLFFKNTKIPFYILIQEKHFNQIKSLKENEFEEIRLFLVQFLEALKAKEKEERQKRLSIDEFFKCFLEDKENIKDFKDILEKNHLFYVKKERPDIVNLWENYKKFEKLIK</sequence>
<evidence type="ECO:0000313" key="2">
    <source>
        <dbReference type="Proteomes" id="UP000292583"/>
    </source>
</evidence>
<dbReference type="InterPro" id="IPR027417">
    <property type="entry name" value="P-loop_NTPase"/>
</dbReference>
<dbReference type="InterPro" id="IPR021353">
    <property type="entry name" value="DUF2972"/>
</dbReference>
<dbReference type="EMBL" id="QPGR01000009">
    <property type="protein sequence ID" value="TBR80465.1"/>
    <property type="molecule type" value="Genomic_DNA"/>
</dbReference>
<proteinExistence type="predicted"/>